<proteinExistence type="predicted"/>
<accession>A0A9W9EQS8</accession>
<name>A0A9W9EQS8_9EURO</name>
<reference evidence="2" key="1">
    <citation type="submission" date="2022-11" db="EMBL/GenBank/DDBJ databases">
        <authorList>
            <person name="Petersen C."/>
        </authorList>
    </citation>
    <scope>NUCLEOTIDE SEQUENCE</scope>
    <source>
        <strain evidence="2">IBT 30761</strain>
    </source>
</reference>
<dbReference type="GeneID" id="81362426"/>
<evidence type="ECO:0008006" key="4">
    <source>
        <dbReference type="Google" id="ProtNLM"/>
    </source>
</evidence>
<dbReference type="Proteomes" id="UP001149074">
    <property type="component" value="Unassembled WGS sequence"/>
</dbReference>
<protein>
    <recommendedName>
        <fullName evidence="4">Apple domain-containing protein</fullName>
    </recommendedName>
</protein>
<organism evidence="2 3">
    <name type="scientific">Penicillium argentinense</name>
    <dbReference type="NCBI Taxonomy" id="1131581"/>
    <lineage>
        <taxon>Eukaryota</taxon>
        <taxon>Fungi</taxon>
        <taxon>Dikarya</taxon>
        <taxon>Ascomycota</taxon>
        <taxon>Pezizomycotina</taxon>
        <taxon>Eurotiomycetes</taxon>
        <taxon>Eurotiomycetidae</taxon>
        <taxon>Eurotiales</taxon>
        <taxon>Aspergillaceae</taxon>
        <taxon>Penicillium</taxon>
    </lineage>
</organism>
<gene>
    <name evidence="2" type="ORF">N7532_010956</name>
</gene>
<dbReference type="EMBL" id="JAPQKI010000010">
    <property type="protein sequence ID" value="KAJ5086185.1"/>
    <property type="molecule type" value="Genomic_DNA"/>
</dbReference>
<evidence type="ECO:0000256" key="1">
    <source>
        <dbReference type="SAM" id="SignalP"/>
    </source>
</evidence>
<keyword evidence="1" id="KW-0732">Signal</keyword>
<evidence type="ECO:0000313" key="2">
    <source>
        <dbReference type="EMBL" id="KAJ5086185.1"/>
    </source>
</evidence>
<dbReference type="OrthoDB" id="4330789at2759"/>
<comment type="caution">
    <text evidence="2">The sequence shown here is derived from an EMBL/GenBank/DDBJ whole genome shotgun (WGS) entry which is preliminary data.</text>
</comment>
<feature type="signal peptide" evidence="1">
    <location>
        <begin position="1"/>
        <end position="21"/>
    </location>
</feature>
<reference evidence="2" key="2">
    <citation type="journal article" date="2023" name="IMA Fungus">
        <title>Comparative genomic study of the Penicillium genus elucidates a diverse pangenome and 15 lateral gene transfer events.</title>
        <authorList>
            <person name="Petersen C."/>
            <person name="Sorensen T."/>
            <person name="Nielsen M.R."/>
            <person name="Sondergaard T.E."/>
            <person name="Sorensen J.L."/>
            <person name="Fitzpatrick D.A."/>
            <person name="Frisvad J.C."/>
            <person name="Nielsen K.L."/>
        </authorList>
    </citation>
    <scope>NUCLEOTIDE SEQUENCE</scope>
    <source>
        <strain evidence="2">IBT 30761</strain>
    </source>
</reference>
<keyword evidence="3" id="KW-1185">Reference proteome</keyword>
<feature type="chain" id="PRO_5040841564" description="Apple domain-containing protein" evidence="1">
    <location>
        <begin position="22"/>
        <end position="224"/>
    </location>
</feature>
<sequence>MANTKLILPFALVALASMGAAQSSLPNDAPSTCPSLGGQSATVGGVVKVECDTWYNGYDSVPTSASTQQQCGEQCHASNDCEGSIWVAAAAKCYPIRQSLGAPQTASGYVTLRPDRSATPPTSCQVPAFKYCNSGGSDQVVQIGNVSMKKKCHVNMGKPQMSLLKVVKGLSQAECALICALNKGCLSAYHVEVASSTTGECQLQTNNIESQLNKGPLDVAFIRV</sequence>
<dbReference type="AlphaFoldDB" id="A0A9W9EQS8"/>
<dbReference type="RefSeq" id="XP_056470863.1">
    <property type="nucleotide sequence ID" value="XM_056623447.1"/>
</dbReference>
<evidence type="ECO:0000313" key="3">
    <source>
        <dbReference type="Proteomes" id="UP001149074"/>
    </source>
</evidence>